<dbReference type="RefSeq" id="WP_307248054.1">
    <property type="nucleotide sequence ID" value="NZ_JAUSUZ010000001.1"/>
</dbReference>
<proteinExistence type="predicted"/>
<comment type="caution">
    <text evidence="2">The sequence shown here is derived from an EMBL/GenBank/DDBJ whole genome shotgun (WGS) entry which is preliminary data.</text>
</comment>
<dbReference type="EMBL" id="JAUSUZ010000001">
    <property type="protein sequence ID" value="MDQ0371350.1"/>
    <property type="molecule type" value="Genomic_DNA"/>
</dbReference>
<gene>
    <name evidence="2" type="ORF">J2S42_008019</name>
</gene>
<evidence type="ECO:0000256" key="1">
    <source>
        <dbReference type="SAM" id="MobiDB-lite"/>
    </source>
</evidence>
<evidence type="ECO:0000313" key="3">
    <source>
        <dbReference type="Proteomes" id="UP001240236"/>
    </source>
</evidence>
<feature type="region of interest" description="Disordered" evidence="1">
    <location>
        <begin position="62"/>
        <end position="98"/>
    </location>
</feature>
<keyword evidence="3" id="KW-1185">Reference proteome</keyword>
<dbReference type="AlphaFoldDB" id="A0AAE3WAE8"/>
<sequence length="98" mass="10593">MTGDDIFDHDITANFVHDLDDVGEADRLAFVASALRAVVTTGHDADDGDRIRAVAATALIPRPARRRRLHPGGLRPAAPARRKRALRPPSTDSAFTVN</sequence>
<organism evidence="2 3">
    <name type="scientific">Catenuloplanes indicus</name>
    <dbReference type="NCBI Taxonomy" id="137267"/>
    <lineage>
        <taxon>Bacteria</taxon>
        <taxon>Bacillati</taxon>
        <taxon>Actinomycetota</taxon>
        <taxon>Actinomycetes</taxon>
        <taxon>Micromonosporales</taxon>
        <taxon>Micromonosporaceae</taxon>
        <taxon>Catenuloplanes</taxon>
    </lineage>
</organism>
<reference evidence="2 3" key="1">
    <citation type="submission" date="2023-07" db="EMBL/GenBank/DDBJ databases">
        <title>Sequencing the genomes of 1000 actinobacteria strains.</title>
        <authorList>
            <person name="Klenk H.-P."/>
        </authorList>
    </citation>
    <scope>NUCLEOTIDE SEQUENCE [LARGE SCALE GENOMIC DNA]</scope>
    <source>
        <strain evidence="2 3">DSM 44709</strain>
    </source>
</reference>
<protein>
    <submittedName>
        <fullName evidence="2">Uncharacterized protein</fullName>
    </submittedName>
</protein>
<dbReference type="Proteomes" id="UP001240236">
    <property type="component" value="Unassembled WGS sequence"/>
</dbReference>
<name>A0AAE3WAE8_9ACTN</name>
<accession>A0AAE3WAE8</accession>
<evidence type="ECO:0000313" key="2">
    <source>
        <dbReference type="EMBL" id="MDQ0371350.1"/>
    </source>
</evidence>